<organism evidence="2 3">
    <name type="scientific">Dufourea novaeangliae</name>
    <name type="common">Sweat bee</name>
    <dbReference type="NCBI Taxonomy" id="178035"/>
    <lineage>
        <taxon>Eukaryota</taxon>
        <taxon>Metazoa</taxon>
        <taxon>Ecdysozoa</taxon>
        <taxon>Arthropoda</taxon>
        <taxon>Hexapoda</taxon>
        <taxon>Insecta</taxon>
        <taxon>Pterygota</taxon>
        <taxon>Neoptera</taxon>
        <taxon>Endopterygota</taxon>
        <taxon>Hymenoptera</taxon>
        <taxon>Apocrita</taxon>
        <taxon>Aculeata</taxon>
        <taxon>Apoidea</taxon>
        <taxon>Anthophila</taxon>
        <taxon>Halictidae</taxon>
        <taxon>Rophitinae</taxon>
        <taxon>Dufourea</taxon>
    </lineage>
</organism>
<dbReference type="Pfam" id="PF07841">
    <property type="entry name" value="DM4_12"/>
    <property type="match status" value="3"/>
</dbReference>
<feature type="chain" id="PRO_5007599241" evidence="1">
    <location>
        <begin position="22"/>
        <end position="722"/>
    </location>
</feature>
<reference evidence="2 3" key="1">
    <citation type="submission" date="2015-07" db="EMBL/GenBank/DDBJ databases">
        <title>The genome of Dufourea novaeangliae.</title>
        <authorList>
            <person name="Pan H."/>
            <person name="Kapheim K."/>
        </authorList>
    </citation>
    <scope>NUCLEOTIDE SEQUENCE [LARGE SCALE GENOMIC DNA]</scope>
    <source>
        <strain evidence="2">0120121106</strain>
        <tissue evidence="2">Whole body</tissue>
    </source>
</reference>
<evidence type="ECO:0000313" key="3">
    <source>
        <dbReference type="Proteomes" id="UP000076502"/>
    </source>
</evidence>
<dbReference type="AlphaFoldDB" id="A0A154P435"/>
<dbReference type="OrthoDB" id="8185446at2759"/>
<evidence type="ECO:0000313" key="2">
    <source>
        <dbReference type="EMBL" id="KZC06094.1"/>
    </source>
</evidence>
<evidence type="ECO:0000256" key="1">
    <source>
        <dbReference type="SAM" id="SignalP"/>
    </source>
</evidence>
<accession>A0A154P435</accession>
<sequence>MRAPWLVLLLAEILDPALILGDMDTNPRPDPVCHCNDTVVLSGPGRRSPEILSRRRRLTFPKGSAFVMTVSTLQSIQLPLPSNWYLDFEFDTIWPIPTQENSRKKYFFKKPWMIKRRHRRDLYDNFEAALTSQNLPGRQCVLRTICEAKTLLSPPGVSFIEDAIRLILSTCDWIPLFKLSNSDDIAVLTLPFSLHLSAREWERPASEHRTYVCLYTVKRSLYGSKIPTRPLIDSIGTRVERKKKNIQQPGASIALYHEFFVRQLTTPRPRCSNSTISKIFNAFPLFQPSRRTISQRIIVRFARRRTTMNRYGSCFLLLILCIVASDYQVSSDGKSLLRRRRYVVFPEGSTFSVALCLTVHTLTPDTIFTEGVNWGISYDLPNESKPALEPFLQLRQDHIKSVNKYSSYASNMLDKNAAADRPVATGWNSYDKYYFKPDKRKYYKANHYYLQRRHRRDLYNKLETIMNAMNFDGRTCVLRALCEASQRLMPKGNTLVEEMMRISFSFPLKRLFLFEPEEHHTYGKAHKAGHEGEDCASMFAGCSFSLIDMALGKYDAARTRESPLPAGYAGYDGATDAIFFALGVPIDIPNKSVLFSLYFEANYGLPGEWNSSYYLEEPYIKKRGLDRRLAYDILTNKLESFGYSGKGCLLKMICETANDPLTRNGVVGDVLQILFTPSSSQDENLPSEIIAAEYTKNCYNYNKECPQSPLALIRHYELDSNS</sequence>
<feature type="signal peptide" evidence="1">
    <location>
        <begin position="1"/>
        <end position="21"/>
    </location>
</feature>
<name>A0A154P435_DUFNO</name>
<dbReference type="SMART" id="SM00718">
    <property type="entry name" value="DM4_12"/>
    <property type="match status" value="3"/>
</dbReference>
<gene>
    <name evidence="2" type="ORF">WN55_07180</name>
</gene>
<proteinExistence type="predicted"/>
<keyword evidence="3" id="KW-1185">Reference proteome</keyword>
<dbReference type="PANTHER" id="PTHR21398">
    <property type="entry name" value="AGAP007094-PA"/>
    <property type="match status" value="1"/>
</dbReference>
<protein>
    <submittedName>
        <fullName evidence="2">Uncharacterized protein</fullName>
    </submittedName>
</protein>
<dbReference type="Proteomes" id="UP000076502">
    <property type="component" value="Unassembled WGS sequence"/>
</dbReference>
<dbReference type="PANTHER" id="PTHR21398:SF7">
    <property type="entry name" value="LP19941P"/>
    <property type="match status" value="1"/>
</dbReference>
<dbReference type="EMBL" id="KQ434804">
    <property type="protein sequence ID" value="KZC06094.1"/>
    <property type="molecule type" value="Genomic_DNA"/>
</dbReference>
<dbReference type="InterPro" id="IPR006631">
    <property type="entry name" value="DM4_12"/>
</dbReference>
<keyword evidence="1" id="KW-0732">Signal</keyword>